<dbReference type="PANTHER" id="PTHR24133">
    <property type="entry name" value="ANKYRIN DOMAIN-CONTAINING"/>
    <property type="match status" value="1"/>
</dbReference>
<dbReference type="AlphaFoldDB" id="A0A8H3IWG2"/>
<dbReference type="EMBL" id="CAJPDQ010000033">
    <property type="protein sequence ID" value="CAF9929664.1"/>
    <property type="molecule type" value="Genomic_DNA"/>
</dbReference>
<dbReference type="SMART" id="SM00248">
    <property type="entry name" value="ANK"/>
    <property type="match status" value="10"/>
</dbReference>
<reference evidence="3" key="1">
    <citation type="submission" date="2021-03" db="EMBL/GenBank/DDBJ databases">
        <authorList>
            <person name="Tagirdzhanova G."/>
        </authorList>
    </citation>
    <scope>NUCLEOTIDE SEQUENCE</scope>
</reference>
<keyword evidence="1" id="KW-0040">ANK repeat</keyword>
<dbReference type="InterPro" id="IPR036770">
    <property type="entry name" value="Ankyrin_rpt-contain_sf"/>
</dbReference>
<dbReference type="Proteomes" id="UP000664169">
    <property type="component" value="Unassembled WGS sequence"/>
</dbReference>
<feature type="compositionally biased region" description="Basic and acidic residues" evidence="2">
    <location>
        <begin position="529"/>
        <end position="538"/>
    </location>
</feature>
<organism evidence="3 4">
    <name type="scientific">Gomphillus americanus</name>
    <dbReference type="NCBI Taxonomy" id="1940652"/>
    <lineage>
        <taxon>Eukaryota</taxon>
        <taxon>Fungi</taxon>
        <taxon>Dikarya</taxon>
        <taxon>Ascomycota</taxon>
        <taxon>Pezizomycotina</taxon>
        <taxon>Lecanoromycetes</taxon>
        <taxon>OSLEUM clade</taxon>
        <taxon>Ostropomycetidae</taxon>
        <taxon>Ostropales</taxon>
        <taxon>Graphidaceae</taxon>
        <taxon>Gomphilloideae</taxon>
        <taxon>Gomphillus</taxon>
    </lineage>
</organism>
<dbReference type="OrthoDB" id="341259at2759"/>
<dbReference type="SUPFAM" id="SSF48403">
    <property type="entry name" value="Ankyrin repeat"/>
    <property type="match status" value="1"/>
</dbReference>
<proteinExistence type="predicted"/>
<gene>
    <name evidence="3" type="ORF">GOMPHAMPRED_005445</name>
</gene>
<keyword evidence="4" id="KW-1185">Reference proteome</keyword>
<evidence type="ECO:0000256" key="2">
    <source>
        <dbReference type="SAM" id="MobiDB-lite"/>
    </source>
</evidence>
<feature type="repeat" description="ANK" evidence="1">
    <location>
        <begin position="93"/>
        <end position="125"/>
    </location>
</feature>
<feature type="repeat" description="ANK" evidence="1">
    <location>
        <begin position="274"/>
        <end position="296"/>
    </location>
</feature>
<accession>A0A8H3IWG2</accession>
<feature type="compositionally biased region" description="Polar residues" evidence="2">
    <location>
        <begin position="547"/>
        <end position="556"/>
    </location>
</feature>
<comment type="caution">
    <text evidence="3">The sequence shown here is derived from an EMBL/GenBank/DDBJ whole genome shotgun (WGS) entry which is preliminary data.</text>
</comment>
<evidence type="ECO:0000313" key="4">
    <source>
        <dbReference type="Proteomes" id="UP000664169"/>
    </source>
</evidence>
<feature type="compositionally biased region" description="Acidic residues" evidence="2">
    <location>
        <begin position="482"/>
        <end position="492"/>
    </location>
</feature>
<dbReference type="Gene3D" id="1.25.40.20">
    <property type="entry name" value="Ankyrin repeat-containing domain"/>
    <property type="match status" value="3"/>
</dbReference>
<protein>
    <submittedName>
        <fullName evidence="3">Uncharacterized protein</fullName>
    </submittedName>
</protein>
<dbReference type="PANTHER" id="PTHR24133:SF40">
    <property type="entry name" value="ANKYRIN REPEAT DOMAIN 44"/>
    <property type="match status" value="1"/>
</dbReference>
<dbReference type="PROSITE" id="PS50088">
    <property type="entry name" value="ANK_REPEAT"/>
    <property type="match status" value="4"/>
</dbReference>
<sequence>MNFLLQVYTSRSLDNHPDSADWTPLGYATFCGKEQVAIDLLLQLQTRSNVPNINHYNGREWIVLYLAISRGYIELAKLLLIHGADPTLLNKANDETCLHAAVRSGEIKLVEILLTHLRTMDRLDMLNLADNYGFTLVHQAVQDRFPDIHNLLLEWGADATCNTIYGTPIYRATQSGARRIVTILLMHLKGMNNIEHINDTSKIEGNYVTPLQGAIFQGHTEIAHDLIAHGALISNMEQSRRKSPIHTAVHCDRWQMVEFICANYPSSLSLKDDYGSTPLMYASYSGNVRMVRLLLNQPHEATFIVDPNGRTAFYYAAAAGRLRIVKLLHQYDSSLLNMSDLYGATALSLATRRQQKEVVEILIELPEIDYDLLGISGKNVISWLITVGMIEMDTNTIKHNQVALAFSRLTRSSNDYTEPWCDICMLYFDANNRRWHCKLCRGGYFDICQQCRDRDAYCYNREHELVTSTELAWNGNISGDNASDDDVSDDHESDFSNQDEVIDASNHTENPGSVRLNVAQGYSGTDGTSEDKVNRSNEDGTGGGETQGNDIPNNSSEDFDVSISHAKETCA</sequence>
<name>A0A8H3IWG2_9LECA</name>
<dbReference type="Pfam" id="PF12796">
    <property type="entry name" value="Ank_2"/>
    <property type="match status" value="3"/>
</dbReference>
<dbReference type="InterPro" id="IPR002110">
    <property type="entry name" value="Ankyrin_rpt"/>
</dbReference>
<feature type="repeat" description="ANK" evidence="1">
    <location>
        <begin position="308"/>
        <end position="340"/>
    </location>
</feature>
<dbReference type="PROSITE" id="PS50297">
    <property type="entry name" value="ANK_REP_REGION"/>
    <property type="match status" value="1"/>
</dbReference>
<feature type="repeat" description="ANK" evidence="1">
    <location>
        <begin position="64"/>
        <end position="91"/>
    </location>
</feature>
<evidence type="ECO:0000256" key="1">
    <source>
        <dbReference type="PROSITE-ProRule" id="PRU00023"/>
    </source>
</evidence>
<feature type="region of interest" description="Disordered" evidence="2">
    <location>
        <begin position="477"/>
        <end position="571"/>
    </location>
</feature>
<dbReference type="InterPro" id="IPR052391">
    <property type="entry name" value="E3_Ligase-Neurotoxin"/>
</dbReference>
<evidence type="ECO:0000313" key="3">
    <source>
        <dbReference type="EMBL" id="CAF9929664.1"/>
    </source>
</evidence>